<reference evidence="1" key="2">
    <citation type="journal article" date="2015" name="Fish Shellfish Immunol.">
        <title>Early steps in the European eel (Anguilla anguilla)-Vibrio vulnificus interaction in the gills: Role of the RtxA13 toxin.</title>
        <authorList>
            <person name="Callol A."/>
            <person name="Pajuelo D."/>
            <person name="Ebbesson L."/>
            <person name="Teles M."/>
            <person name="MacKenzie S."/>
            <person name="Amaro C."/>
        </authorList>
    </citation>
    <scope>NUCLEOTIDE SEQUENCE</scope>
</reference>
<proteinExistence type="predicted"/>
<protein>
    <submittedName>
        <fullName evidence="1">Uncharacterized protein</fullName>
    </submittedName>
</protein>
<evidence type="ECO:0000313" key="1">
    <source>
        <dbReference type="EMBL" id="JAH55896.1"/>
    </source>
</evidence>
<dbReference type="AlphaFoldDB" id="A0A0E9TQR3"/>
<accession>A0A0E9TQR3</accession>
<dbReference type="EMBL" id="GBXM01052681">
    <property type="protein sequence ID" value="JAH55896.1"/>
    <property type="molecule type" value="Transcribed_RNA"/>
</dbReference>
<name>A0A0E9TQR3_ANGAN</name>
<reference evidence="1" key="1">
    <citation type="submission" date="2014-11" db="EMBL/GenBank/DDBJ databases">
        <authorList>
            <person name="Amaro Gonzalez C."/>
        </authorList>
    </citation>
    <scope>NUCLEOTIDE SEQUENCE</scope>
</reference>
<sequence>MKTLADHVIPEKLGHHLQLVRVRR</sequence>
<organism evidence="1">
    <name type="scientific">Anguilla anguilla</name>
    <name type="common">European freshwater eel</name>
    <name type="synonym">Muraena anguilla</name>
    <dbReference type="NCBI Taxonomy" id="7936"/>
    <lineage>
        <taxon>Eukaryota</taxon>
        <taxon>Metazoa</taxon>
        <taxon>Chordata</taxon>
        <taxon>Craniata</taxon>
        <taxon>Vertebrata</taxon>
        <taxon>Euteleostomi</taxon>
        <taxon>Actinopterygii</taxon>
        <taxon>Neopterygii</taxon>
        <taxon>Teleostei</taxon>
        <taxon>Anguilliformes</taxon>
        <taxon>Anguillidae</taxon>
        <taxon>Anguilla</taxon>
    </lineage>
</organism>